<evidence type="ECO:0000256" key="4">
    <source>
        <dbReference type="PROSITE-ProRule" id="PRU01251"/>
    </source>
</evidence>
<evidence type="ECO:0000256" key="2">
    <source>
        <dbReference type="ARBA" id="ARBA00022741"/>
    </source>
</evidence>
<evidence type="ECO:0000256" key="3">
    <source>
        <dbReference type="ARBA" id="ARBA00022840"/>
    </source>
</evidence>
<dbReference type="PANTHER" id="PTHR11638">
    <property type="entry name" value="ATP-DEPENDENT CLP PROTEASE"/>
    <property type="match status" value="1"/>
</dbReference>
<dbReference type="EMBL" id="CACVBM020001207">
    <property type="protein sequence ID" value="CAA7039280.1"/>
    <property type="molecule type" value="Genomic_DNA"/>
</dbReference>
<dbReference type="Gene3D" id="3.40.50.300">
    <property type="entry name" value="P-loop containing nucleotide triphosphate hydrolases"/>
    <property type="match status" value="1"/>
</dbReference>
<dbReference type="CDD" id="cd00009">
    <property type="entry name" value="AAA"/>
    <property type="match status" value="1"/>
</dbReference>
<sequence>MTCKLQVPLKLKLQSSTGLRSSRALDLMASPSDQDLCFFSGLMPFNALDRMARPSQDISSKANLSAMSEKLRFSGLTASSALDRFPSFTGLRASDALDRLNVFHSQDDLFSEQSEAIILSREEAPRLGHNFVGTEQILLGLIGEGTGIAAKVLKSMGINLKDARVEVEKIIGRVSGSTDIPFTPRANRVLEFSLEEARQLGEGVAARVLKSLGLDLVDVRTQVILMIGGNHEVTSKDSGGTIKTPTLEYGTNLTKLAEEGKLYPVVGREPLIEGVVEILSRVTTNNPCLIGEPGVGKTAIAEGLAQLIVSVYEPITLKGKTVISINMGRLKFLEHLQEGRVATILS</sequence>
<keyword evidence="3" id="KW-0067">ATP-binding</keyword>
<comment type="caution">
    <text evidence="6">The sequence shown here is derived from an EMBL/GenBank/DDBJ whole genome shotgun (WGS) entry which is preliminary data.</text>
</comment>
<dbReference type="SUPFAM" id="SSF52540">
    <property type="entry name" value="P-loop containing nucleoside triphosphate hydrolases"/>
    <property type="match status" value="1"/>
</dbReference>
<evidence type="ECO:0000256" key="1">
    <source>
        <dbReference type="ARBA" id="ARBA00022737"/>
    </source>
</evidence>
<dbReference type="InterPro" id="IPR004176">
    <property type="entry name" value="Clp_R_N"/>
</dbReference>
<proteinExistence type="predicted"/>
<dbReference type="InterPro" id="IPR027417">
    <property type="entry name" value="P-loop_NTPase"/>
</dbReference>
<keyword evidence="7" id="KW-1185">Reference proteome</keyword>
<reference evidence="6" key="1">
    <citation type="submission" date="2020-01" db="EMBL/GenBank/DDBJ databases">
        <authorList>
            <person name="Mishra B."/>
        </authorList>
    </citation>
    <scope>NUCLEOTIDE SEQUENCE [LARGE SCALE GENOMIC DNA]</scope>
</reference>
<dbReference type="InterPro" id="IPR050130">
    <property type="entry name" value="ClpA_ClpB"/>
</dbReference>
<dbReference type="SUPFAM" id="SSF81923">
    <property type="entry name" value="Double Clp-N motif"/>
    <property type="match status" value="1"/>
</dbReference>
<dbReference type="Gene3D" id="1.10.1780.10">
    <property type="entry name" value="Clp, N-terminal domain"/>
    <property type="match status" value="1"/>
</dbReference>
<dbReference type="Pfam" id="PF02861">
    <property type="entry name" value="Clp_N"/>
    <property type="match status" value="1"/>
</dbReference>
<feature type="domain" description="Clp R" evidence="5">
    <location>
        <begin position="106"/>
        <end position="248"/>
    </location>
</feature>
<keyword evidence="1 4" id="KW-0677">Repeat</keyword>
<evidence type="ECO:0000313" key="7">
    <source>
        <dbReference type="Proteomes" id="UP000467841"/>
    </source>
</evidence>
<keyword evidence="2" id="KW-0547">Nucleotide-binding</keyword>
<dbReference type="GO" id="GO:0034605">
    <property type="term" value="P:cellular response to heat"/>
    <property type="evidence" value="ECO:0007669"/>
    <property type="project" value="TreeGrafter"/>
</dbReference>
<accession>A0A6D2J805</accession>
<dbReference type="OrthoDB" id="47330at2759"/>
<dbReference type="GO" id="GO:0005524">
    <property type="term" value="F:ATP binding"/>
    <property type="evidence" value="ECO:0007669"/>
    <property type="project" value="UniProtKB-KW"/>
</dbReference>
<dbReference type="GO" id="GO:0016887">
    <property type="term" value="F:ATP hydrolysis activity"/>
    <property type="evidence" value="ECO:0007669"/>
    <property type="project" value="TreeGrafter"/>
</dbReference>
<dbReference type="GO" id="GO:0005737">
    <property type="term" value="C:cytoplasm"/>
    <property type="evidence" value="ECO:0007669"/>
    <property type="project" value="TreeGrafter"/>
</dbReference>
<evidence type="ECO:0000313" key="6">
    <source>
        <dbReference type="EMBL" id="CAA7039280.1"/>
    </source>
</evidence>
<dbReference type="Proteomes" id="UP000467841">
    <property type="component" value="Unassembled WGS sequence"/>
</dbReference>
<name>A0A6D2J805_9BRAS</name>
<dbReference type="AlphaFoldDB" id="A0A6D2J805"/>
<protein>
    <recommendedName>
        <fullName evidence="5">Clp R domain-containing protein</fullName>
    </recommendedName>
</protein>
<dbReference type="InterPro" id="IPR036628">
    <property type="entry name" value="Clp_N_dom_sf"/>
</dbReference>
<organism evidence="6 7">
    <name type="scientific">Microthlaspi erraticum</name>
    <dbReference type="NCBI Taxonomy" id="1685480"/>
    <lineage>
        <taxon>Eukaryota</taxon>
        <taxon>Viridiplantae</taxon>
        <taxon>Streptophyta</taxon>
        <taxon>Embryophyta</taxon>
        <taxon>Tracheophyta</taxon>
        <taxon>Spermatophyta</taxon>
        <taxon>Magnoliopsida</taxon>
        <taxon>eudicotyledons</taxon>
        <taxon>Gunneridae</taxon>
        <taxon>Pentapetalae</taxon>
        <taxon>rosids</taxon>
        <taxon>malvids</taxon>
        <taxon>Brassicales</taxon>
        <taxon>Brassicaceae</taxon>
        <taxon>Coluteocarpeae</taxon>
        <taxon>Microthlaspi</taxon>
    </lineage>
</organism>
<dbReference type="PROSITE" id="PS51903">
    <property type="entry name" value="CLP_R"/>
    <property type="match status" value="1"/>
</dbReference>
<dbReference type="PANTHER" id="PTHR11638:SF155">
    <property type="entry name" value="CHAPERONE PROTEIN CLPC1, CHLOROPLASTIC-LIKE"/>
    <property type="match status" value="1"/>
</dbReference>
<gene>
    <name evidence="6" type="ORF">MERR_LOCUS26515</name>
</gene>
<evidence type="ECO:0000259" key="5">
    <source>
        <dbReference type="PROSITE" id="PS51903"/>
    </source>
</evidence>